<dbReference type="FunFam" id="3.40.50.720:FF:000409">
    <property type="entry name" value="NADPH HC toxin reductase"/>
    <property type="match status" value="1"/>
</dbReference>
<reference evidence="4" key="2">
    <citation type="submission" date="2021-02" db="EMBL/GenBank/DDBJ databases">
        <authorList>
            <person name="Kimball J.A."/>
            <person name="Haas M.W."/>
            <person name="Macchietto M."/>
            <person name="Kono T."/>
            <person name="Duquette J."/>
            <person name="Shao M."/>
        </authorList>
    </citation>
    <scope>NUCLEOTIDE SEQUENCE</scope>
    <source>
        <tissue evidence="4">Fresh leaf tissue</tissue>
    </source>
</reference>
<evidence type="ECO:0000313" key="5">
    <source>
        <dbReference type="Proteomes" id="UP000729402"/>
    </source>
</evidence>
<name>A0A8J5SPU0_ZIZPA</name>
<proteinExistence type="inferred from homology"/>
<dbReference type="Proteomes" id="UP000729402">
    <property type="component" value="Unassembled WGS sequence"/>
</dbReference>
<dbReference type="GO" id="GO:0050832">
    <property type="term" value="P:defense response to fungus"/>
    <property type="evidence" value="ECO:0007669"/>
    <property type="project" value="UniProtKB-ARBA"/>
</dbReference>
<dbReference type="OrthoDB" id="2735536at2759"/>
<dbReference type="GO" id="GO:0009407">
    <property type="term" value="P:toxin catabolic process"/>
    <property type="evidence" value="ECO:0007669"/>
    <property type="project" value="UniProtKB-ARBA"/>
</dbReference>
<evidence type="ECO:0000256" key="2">
    <source>
        <dbReference type="ARBA" id="ARBA00023002"/>
    </source>
</evidence>
<reference evidence="4" key="1">
    <citation type="journal article" date="2021" name="bioRxiv">
        <title>Whole Genome Assembly and Annotation of Northern Wild Rice, Zizania palustris L., Supports a Whole Genome Duplication in the Zizania Genus.</title>
        <authorList>
            <person name="Haas M."/>
            <person name="Kono T."/>
            <person name="Macchietto M."/>
            <person name="Millas R."/>
            <person name="McGilp L."/>
            <person name="Shao M."/>
            <person name="Duquette J."/>
            <person name="Hirsch C.N."/>
            <person name="Kimball J."/>
        </authorList>
    </citation>
    <scope>NUCLEOTIDE SEQUENCE</scope>
    <source>
        <tissue evidence="4">Fresh leaf tissue</tissue>
    </source>
</reference>
<keyword evidence="5" id="KW-1185">Reference proteome</keyword>
<dbReference type="PANTHER" id="PTHR10366">
    <property type="entry name" value="NAD DEPENDENT EPIMERASE/DEHYDRATASE"/>
    <property type="match status" value="1"/>
</dbReference>
<dbReference type="GO" id="GO:0016616">
    <property type="term" value="F:oxidoreductase activity, acting on the CH-OH group of donors, NAD or NADP as acceptor"/>
    <property type="evidence" value="ECO:0007669"/>
    <property type="project" value="TreeGrafter"/>
</dbReference>
<comment type="similarity">
    <text evidence="1">Belongs to the NAD(P)-dependent epimerase/dehydratase family.</text>
</comment>
<gene>
    <name evidence="4" type="ORF">GUJ93_ZPchr0007g5405</name>
</gene>
<comment type="caution">
    <text evidence="4">The sequence shown here is derived from an EMBL/GenBank/DDBJ whole genome shotgun (WGS) entry which is preliminary data.</text>
</comment>
<organism evidence="4 5">
    <name type="scientific">Zizania palustris</name>
    <name type="common">Northern wild rice</name>
    <dbReference type="NCBI Taxonomy" id="103762"/>
    <lineage>
        <taxon>Eukaryota</taxon>
        <taxon>Viridiplantae</taxon>
        <taxon>Streptophyta</taxon>
        <taxon>Embryophyta</taxon>
        <taxon>Tracheophyta</taxon>
        <taxon>Spermatophyta</taxon>
        <taxon>Magnoliopsida</taxon>
        <taxon>Liliopsida</taxon>
        <taxon>Poales</taxon>
        <taxon>Poaceae</taxon>
        <taxon>BOP clade</taxon>
        <taxon>Oryzoideae</taxon>
        <taxon>Oryzeae</taxon>
        <taxon>Zizaniinae</taxon>
        <taxon>Zizania</taxon>
    </lineage>
</organism>
<dbReference type="InterPro" id="IPR050425">
    <property type="entry name" value="NAD(P)_dehydrat-like"/>
</dbReference>
<accession>A0A8J5SPU0</accession>
<keyword evidence="2" id="KW-0560">Oxidoreductase</keyword>
<dbReference type="PANTHER" id="PTHR10366:SF696">
    <property type="entry name" value="OS07G0601900 PROTEIN"/>
    <property type="match status" value="1"/>
</dbReference>
<dbReference type="AlphaFoldDB" id="A0A8J5SPU0"/>
<protein>
    <recommendedName>
        <fullName evidence="3">NAD-dependent epimerase/dehydratase domain-containing protein</fullName>
    </recommendedName>
</protein>
<feature type="domain" description="NAD-dependent epimerase/dehydratase" evidence="3">
    <location>
        <begin position="4"/>
        <end position="263"/>
    </location>
</feature>
<evidence type="ECO:0000259" key="3">
    <source>
        <dbReference type="Pfam" id="PF01370"/>
    </source>
</evidence>
<sequence length="341" mass="37444">MSRVCVTGASGYIATCLVKKLLQRGCVVHGTLRDLGDEKKTTPLRELPGAAERLVLFEADMYDADTFEPAIAGCEFVFLVATPIHHDPRSTKYKSTAEAALGATRIILQQCERSKTVRRVIYTSSVTAASPLREDGGGYKDFINESCWTPLGLSHYRYSDPAAAVNLGYASSKTVTEKEVLRYNELEKRPRAFEVVTLVCALVGGDTDTTQGHHMLSLPLIVAPLTGCELYHGVLMFLQALLGSLPLAHVEDICDAHVFCMEQSSIAGRFLCATGYPSMKDCIDRFAIKYPEQMKLREVAGEGVRVQADTNKLVDLGFTYKYGVEETLDGSVECVRRLGLL</sequence>
<evidence type="ECO:0000256" key="1">
    <source>
        <dbReference type="ARBA" id="ARBA00007637"/>
    </source>
</evidence>
<dbReference type="InterPro" id="IPR001509">
    <property type="entry name" value="Epimerase_deHydtase"/>
</dbReference>
<evidence type="ECO:0000313" key="4">
    <source>
        <dbReference type="EMBL" id="KAG8079841.1"/>
    </source>
</evidence>
<dbReference type="Pfam" id="PF01370">
    <property type="entry name" value="Epimerase"/>
    <property type="match status" value="1"/>
</dbReference>
<dbReference type="EMBL" id="JAAALK010000282">
    <property type="protein sequence ID" value="KAG8079841.1"/>
    <property type="molecule type" value="Genomic_DNA"/>
</dbReference>